<evidence type="ECO:0000256" key="1">
    <source>
        <dbReference type="SAM" id="MobiDB-lite"/>
    </source>
</evidence>
<keyword evidence="2" id="KW-0812">Transmembrane</keyword>
<gene>
    <name evidence="3" type="ORF">M011DRAFT_511760</name>
</gene>
<feature type="transmembrane region" description="Helical" evidence="2">
    <location>
        <begin position="15"/>
        <end position="33"/>
    </location>
</feature>
<feature type="transmembrane region" description="Helical" evidence="2">
    <location>
        <begin position="40"/>
        <end position="57"/>
    </location>
</feature>
<sequence length="808" mass="93271">MAGPSTHPSGLTELAMHHIIILPWLDLIFRYITIFMDSSIYGHLLIALILVGVAAWSHHQNRVSMVKVEARPPKHFKLRCVNCGRMTRYRFTRRSRSSSLPTIAQRYITLEAVCGPLSKHFVLPTIQWGYITRKDIQELFLDLCTGLGHKTAVQSAIQHHSRRHPEQLLLTWRPQLLLTWRPRLLLTWRPQLLLTWPEPETLLSNNCHQHHPRPKQLLLTWSPRLLLTWRARLLLTWPEWTVGTPTSHTPYDHGRRPEQLRSTWRPPLLLVWHQHGFRRHPKPLQLTWQPRSLLTWPKQKLLESLPSCTIVPTTSKPELNLAPLFLCRNITEWPVFEGGVSPHLAVNLDDFLVDLPGISNEFNYYHLSITHVEPVWPHQEEEYDNYKPPSRLLASRGIKLWPLRVPPKARHTLAGFKRVPDRLFWETTWCEVEGAPLLNNNTYRKFVTGLLPRHGSSSDHVQPRGHLTPDSTSRFDGAPNKLGDYPSPMFAESLLRVLEMYWMENNCLPNPSLDPDFQQVIIQTEVLTEHYCKKCVTTGDDAKDDIRLWLFKKDNFMADYQYFEADEDCVDPDAKSVEEEEDDEDDFREPTAISRQMDLLPEPSREEITISKYHDGMTQRKVNSIFAWINYIAVEEGATITGCHQSYVSTTGEEVTLDIVECFQQLVAYRCRHETTAPTALGQYLPVTKEQDPKLARLLKSPMFWKKVMKLQPELPEVIAFGDERFEGLTLWAQASVKASAIFSNTEVLISEGSQYVWNEDEITLCVYKGLGKDMVQGVVMGDIYEEDTDDETNPPSRHDSAHSQASL</sequence>
<organism evidence="3 4">
    <name type="scientific">Sporormia fimetaria CBS 119925</name>
    <dbReference type="NCBI Taxonomy" id="1340428"/>
    <lineage>
        <taxon>Eukaryota</taxon>
        <taxon>Fungi</taxon>
        <taxon>Dikarya</taxon>
        <taxon>Ascomycota</taxon>
        <taxon>Pezizomycotina</taxon>
        <taxon>Dothideomycetes</taxon>
        <taxon>Pleosporomycetidae</taxon>
        <taxon>Pleosporales</taxon>
        <taxon>Sporormiaceae</taxon>
        <taxon>Sporormia</taxon>
    </lineage>
</organism>
<proteinExistence type="predicted"/>
<evidence type="ECO:0000313" key="3">
    <source>
        <dbReference type="EMBL" id="KAF2749729.1"/>
    </source>
</evidence>
<evidence type="ECO:0000256" key="2">
    <source>
        <dbReference type="SAM" id="Phobius"/>
    </source>
</evidence>
<keyword evidence="2" id="KW-0472">Membrane</keyword>
<feature type="region of interest" description="Disordered" evidence="1">
    <location>
        <begin position="787"/>
        <end position="808"/>
    </location>
</feature>
<feature type="region of interest" description="Disordered" evidence="1">
    <location>
        <begin position="454"/>
        <end position="479"/>
    </location>
</feature>
<dbReference type="AlphaFoldDB" id="A0A6A6VIV1"/>
<name>A0A6A6VIV1_9PLEO</name>
<dbReference type="EMBL" id="MU006565">
    <property type="protein sequence ID" value="KAF2749729.1"/>
    <property type="molecule type" value="Genomic_DNA"/>
</dbReference>
<dbReference type="Proteomes" id="UP000799440">
    <property type="component" value="Unassembled WGS sequence"/>
</dbReference>
<reference evidence="3" key="1">
    <citation type="journal article" date="2020" name="Stud. Mycol.">
        <title>101 Dothideomycetes genomes: a test case for predicting lifestyles and emergence of pathogens.</title>
        <authorList>
            <person name="Haridas S."/>
            <person name="Albert R."/>
            <person name="Binder M."/>
            <person name="Bloem J."/>
            <person name="Labutti K."/>
            <person name="Salamov A."/>
            <person name="Andreopoulos B."/>
            <person name="Baker S."/>
            <person name="Barry K."/>
            <person name="Bills G."/>
            <person name="Bluhm B."/>
            <person name="Cannon C."/>
            <person name="Castanera R."/>
            <person name="Culley D."/>
            <person name="Daum C."/>
            <person name="Ezra D."/>
            <person name="Gonzalez J."/>
            <person name="Henrissat B."/>
            <person name="Kuo A."/>
            <person name="Liang C."/>
            <person name="Lipzen A."/>
            <person name="Lutzoni F."/>
            <person name="Magnuson J."/>
            <person name="Mondo S."/>
            <person name="Nolan M."/>
            <person name="Ohm R."/>
            <person name="Pangilinan J."/>
            <person name="Park H.-J."/>
            <person name="Ramirez L."/>
            <person name="Alfaro M."/>
            <person name="Sun H."/>
            <person name="Tritt A."/>
            <person name="Yoshinaga Y."/>
            <person name="Zwiers L.-H."/>
            <person name="Turgeon B."/>
            <person name="Goodwin S."/>
            <person name="Spatafora J."/>
            <person name="Crous P."/>
            <person name="Grigoriev I."/>
        </authorList>
    </citation>
    <scope>NUCLEOTIDE SEQUENCE</scope>
    <source>
        <strain evidence="3">CBS 119925</strain>
    </source>
</reference>
<accession>A0A6A6VIV1</accession>
<protein>
    <submittedName>
        <fullName evidence="3">Uncharacterized protein</fullName>
    </submittedName>
</protein>
<evidence type="ECO:0000313" key="4">
    <source>
        <dbReference type="Proteomes" id="UP000799440"/>
    </source>
</evidence>
<keyword evidence="2" id="KW-1133">Transmembrane helix</keyword>
<keyword evidence="4" id="KW-1185">Reference proteome</keyword>